<name>A0AAD4D0L5_9FUNG</name>
<feature type="non-terminal residue" evidence="1">
    <location>
        <position position="78"/>
    </location>
</feature>
<keyword evidence="2" id="KW-1185">Reference proteome</keyword>
<reference evidence="1" key="1">
    <citation type="journal article" date="2020" name="Fungal Divers.">
        <title>Resolving the Mortierellaceae phylogeny through synthesis of multi-gene phylogenetics and phylogenomics.</title>
        <authorList>
            <person name="Vandepol N."/>
            <person name="Liber J."/>
            <person name="Desiro A."/>
            <person name="Na H."/>
            <person name="Kennedy M."/>
            <person name="Barry K."/>
            <person name="Grigoriev I.V."/>
            <person name="Miller A.N."/>
            <person name="O'Donnell K."/>
            <person name="Stajich J.E."/>
            <person name="Bonito G."/>
        </authorList>
    </citation>
    <scope>NUCLEOTIDE SEQUENCE</scope>
    <source>
        <strain evidence="1">NRRL 28262</strain>
    </source>
</reference>
<organism evidence="1 2">
    <name type="scientific">Linnemannia exigua</name>
    <dbReference type="NCBI Taxonomy" id="604196"/>
    <lineage>
        <taxon>Eukaryota</taxon>
        <taxon>Fungi</taxon>
        <taxon>Fungi incertae sedis</taxon>
        <taxon>Mucoromycota</taxon>
        <taxon>Mortierellomycotina</taxon>
        <taxon>Mortierellomycetes</taxon>
        <taxon>Mortierellales</taxon>
        <taxon>Mortierellaceae</taxon>
        <taxon>Linnemannia</taxon>
    </lineage>
</organism>
<comment type="caution">
    <text evidence="1">The sequence shown here is derived from an EMBL/GenBank/DDBJ whole genome shotgun (WGS) entry which is preliminary data.</text>
</comment>
<accession>A0AAD4D0L5</accession>
<dbReference type="Proteomes" id="UP001194580">
    <property type="component" value="Unassembled WGS sequence"/>
</dbReference>
<evidence type="ECO:0000313" key="2">
    <source>
        <dbReference type="Proteomes" id="UP001194580"/>
    </source>
</evidence>
<proteinExistence type="predicted"/>
<evidence type="ECO:0000313" key="1">
    <source>
        <dbReference type="EMBL" id="KAG0251589.1"/>
    </source>
</evidence>
<gene>
    <name evidence="1" type="ORF">BGZ95_006863</name>
</gene>
<protein>
    <submittedName>
        <fullName evidence="1">Uncharacterized protein</fullName>
    </submittedName>
</protein>
<sequence>MSDRHGDPISKGALELGEVVIEPVKTTLGFDDLLVKNKQSHSITATMAERFLVPLTMSLDDDHAVVGLVRGALETSHA</sequence>
<dbReference type="EMBL" id="JAAAIL010003250">
    <property type="protein sequence ID" value="KAG0251589.1"/>
    <property type="molecule type" value="Genomic_DNA"/>
</dbReference>
<dbReference type="AlphaFoldDB" id="A0AAD4D0L5"/>